<sequence length="829" mass="94414">MITEPNLISSHITNHFKNIFSTNFSVQDLQVQELLDGTIPNMINEEMNQLLTRLPTQLEIHKVVMDMNKDGAPGPDGFGAVFYQSFWDIIKLDVTNAVLKFFKRDWILPNYNANTIVLIPKVPDALSVGQYRPIALANFKFKIISKILADRLAPLMKNLISPEQRGFIQGRNIRDCICVTSEAINHLHHKAFAGNLAFKVDISKAFDTLEWKFLLNVLNKFGFNQQFCSWIQTILNSATLSIYVNGKQNGYFKCKRGVRQGDPLSPLLFCMAEDVLSRNITKLVEQGKLDLIRGSRSVNVPSHSLYADDIMIFCKGRVSSIQALMDLFNAYALASGQIINPAKSTVYYGSISTTRIDHISQFIGFNKGSLPFVYLGVPIFKGKPKKSHLQPIADKIKIKLSAWKASLLSMAGRVILVKSVIQGMLIHSISIYSWPKQLLKEMETWIRNFIWSGDVAKRKLVTVSWRKTCKPILEGGLGIRSLCTLNESANLKLCWDFINSSEDWARLLRSKVLRGRRAISHHIYSSLWSSFKSEFSIIQDNCNWIIGSGTNINFWLDNWCGESIAKYLDFPPHFHSNLNAMVCDFLDNFDWRFPHDFFDVFPTIRQLISQAILPLEDRQDRMVWKHSSTGELSFKDSFSFKYGIGQNIQWAKYVWSPDIPPSKSLFVWRLLHNKAPTDENLMLRGASLASMCSSCNSQPESSNHLFFECPFALKLWNWLASILHMAIPLTSCSNILKILDRRWSPQCKVVIQSCLINLINTIWFNRNQARFKDKKSFWKSVVNEIIAKVALSGNNNNKAAAGDMLEFTILKACKVNVKPPRAPNIKEVL</sequence>
<evidence type="ECO:0000259" key="1">
    <source>
        <dbReference type="PROSITE" id="PS50878"/>
    </source>
</evidence>
<dbReference type="InterPro" id="IPR043502">
    <property type="entry name" value="DNA/RNA_pol_sf"/>
</dbReference>
<reference evidence="2" key="1">
    <citation type="journal article" date="2018" name="Nat. Plants">
        <title>Whole-genome landscape of Medicago truncatula symbiotic genes.</title>
        <authorList>
            <person name="Pecrix Y."/>
            <person name="Gamas P."/>
            <person name="Carrere S."/>
        </authorList>
    </citation>
    <scope>NUCLEOTIDE SEQUENCE</scope>
    <source>
        <tissue evidence="2">Leaves</tissue>
    </source>
</reference>
<dbReference type="Proteomes" id="UP000265566">
    <property type="component" value="Chromosome 8"/>
</dbReference>
<proteinExistence type="predicted"/>
<keyword evidence="2" id="KW-0808">Transferase</keyword>
<dbReference type="SUPFAM" id="SSF56672">
    <property type="entry name" value="DNA/RNA polymerases"/>
    <property type="match status" value="1"/>
</dbReference>
<dbReference type="PROSITE" id="PS50878">
    <property type="entry name" value="RT_POL"/>
    <property type="match status" value="1"/>
</dbReference>
<dbReference type="GO" id="GO:0003964">
    <property type="term" value="F:RNA-directed DNA polymerase activity"/>
    <property type="evidence" value="ECO:0007669"/>
    <property type="project" value="UniProtKB-KW"/>
</dbReference>
<keyword evidence="2" id="KW-0695">RNA-directed DNA polymerase</keyword>
<dbReference type="Gramene" id="rna46854">
    <property type="protein sequence ID" value="RHN40668.1"/>
    <property type="gene ID" value="gene46854"/>
</dbReference>
<dbReference type="Pfam" id="PF00078">
    <property type="entry name" value="RVT_1"/>
    <property type="match status" value="1"/>
</dbReference>
<protein>
    <submittedName>
        <fullName evidence="2">Putative RNA-directed DNA polymerase</fullName>
        <ecNumber evidence="2">2.7.7.49</ecNumber>
    </submittedName>
</protein>
<evidence type="ECO:0000313" key="2">
    <source>
        <dbReference type="EMBL" id="RHN40668.1"/>
    </source>
</evidence>
<dbReference type="CDD" id="cd01650">
    <property type="entry name" value="RT_nLTR_like"/>
    <property type="match status" value="1"/>
</dbReference>
<dbReference type="AlphaFoldDB" id="A0A396GJV3"/>
<dbReference type="PANTHER" id="PTHR33116">
    <property type="entry name" value="REVERSE TRANSCRIPTASE ZINC-BINDING DOMAIN-CONTAINING PROTEIN-RELATED-RELATED"/>
    <property type="match status" value="1"/>
</dbReference>
<dbReference type="Pfam" id="PF13966">
    <property type="entry name" value="zf-RVT"/>
    <property type="match status" value="1"/>
</dbReference>
<feature type="domain" description="Reverse transcriptase" evidence="1">
    <location>
        <begin position="100"/>
        <end position="379"/>
    </location>
</feature>
<keyword evidence="2" id="KW-0548">Nucleotidyltransferase</keyword>
<dbReference type="InterPro" id="IPR026960">
    <property type="entry name" value="RVT-Znf"/>
</dbReference>
<gene>
    <name evidence="2" type="ORF">MtrunA17_Chr8g0357281</name>
</gene>
<dbReference type="PANTHER" id="PTHR33116:SF80">
    <property type="entry name" value="REVERSE TRANSCRIPTASE ZINC-BINDING DOMAIN-CONTAINING PROTEIN"/>
    <property type="match status" value="1"/>
</dbReference>
<accession>A0A396GJV3</accession>
<dbReference type="EC" id="2.7.7.49" evidence="2"/>
<organism evidence="2">
    <name type="scientific">Medicago truncatula</name>
    <name type="common">Barrel medic</name>
    <name type="synonym">Medicago tribuloides</name>
    <dbReference type="NCBI Taxonomy" id="3880"/>
    <lineage>
        <taxon>Eukaryota</taxon>
        <taxon>Viridiplantae</taxon>
        <taxon>Streptophyta</taxon>
        <taxon>Embryophyta</taxon>
        <taxon>Tracheophyta</taxon>
        <taxon>Spermatophyta</taxon>
        <taxon>Magnoliopsida</taxon>
        <taxon>eudicotyledons</taxon>
        <taxon>Gunneridae</taxon>
        <taxon>Pentapetalae</taxon>
        <taxon>rosids</taxon>
        <taxon>fabids</taxon>
        <taxon>Fabales</taxon>
        <taxon>Fabaceae</taxon>
        <taxon>Papilionoideae</taxon>
        <taxon>50 kb inversion clade</taxon>
        <taxon>NPAAA clade</taxon>
        <taxon>Hologalegina</taxon>
        <taxon>IRL clade</taxon>
        <taxon>Trifolieae</taxon>
        <taxon>Medicago</taxon>
    </lineage>
</organism>
<name>A0A396GJV3_MEDTR</name>
<comment type="caution">
    <text evidence="2">The sequence shown here is derived from an EMBL/GenBank/DDBJ whole genome shotgun (WGS) entry which is preliminary data.</text>
</comment>
<dbReference type="InterPro" id="IPR000477">
    <property type="entry name" value="RT_dom"/>
</dbReference>
<dbReference type="EMBL" id="PSQE01000008">
    <property type="protein sequence ID" value="RHN40668.1"/>
    <property type="molecule type" value="Genomic_DNA"/>
</dbReference>